<evidence type="ECO:0000313" key="4">
    <source>
        <dbReference type="EMBL" id="RXF57495.1"/>
    </source>
</evidence>
<dbReference type="Proteomes" id="UP000289808">
    <property type="component" value="Unassembled WGS sequence"/>
</dbReference>
<reference evidence="3" key="4">
    <citation type="submission" date="2024-06" db="EMBL/GenBank/DDBJ databases">
        <title>Vaginal Lactobacillus fatty acid response mechanisms reveal a metabolite-targeted strategy for bacterial vaginosis treatment.</title>
        <authorList>
            <person name="Zhu M."/>
            <person name="Blainey P.C."/>
            <person name="Bloom S.M."/>
            <person name="Kwon D.S."/>
        </authorList>
    </citation>
    <scope>NUCLEOTIDE SEQUENCE</scope>
    <source>
        <strain evidence="3">194_F1_1</strain>
    </source>
</reference>
<dbReference type="EMBL" id="VUAV01000013">
    <property type="protein sequence ID" value="KAA8813098.1"/>
    <property type="molecule type" value="Genomic_DNA"/>
</dbReference>
<proteinExistence type="predicted"/>
<dbReference type="Proteomes" id="UP001253287">
    <property type="component" value="Unassembled WGS sequence"/>
</dbReference>
<gene>
    <name evidence="3" type="ORF">ABVC42_06705</name>
    <name evidence="4" type="ORF">ERD32_06720</name>
    <name evidence="1" type="ORF">F1C09_03515</name>
    <name evidence="2" type="ORF">RON39_10360</name>
</gene>
<dbReference type="AlphaFoldDB" id="A0A4Q0LNU1"/>
<evidence type="ECO:0000313" key="5">
    <source>
        <dbReference type="Proteomes" id="UP000289808"/>
    </source>
</evidence>
<reference evidence="4 5" key="1">
    <citation type="submission" date="2019-01" db="EMBL/GenBank/DDBJ databases">
        <title>The genome sequence of Lactobacillus crispatus L49.</title>
        <authorList>
            <person name="Zhong J."/>
            <person name="Zhang J."/>
        </authorList>
    </citation>
    <scope>NUCLEOTIDE SEQUENCE [LARGE SCALE GENOMIC DNA]</scope>
    <source>
        <strain evidence="4 5">L49</strain>
    </source>
</reference>
<evidence type="ECO:0000313" key="3">
    <source>
        <dbReference type="EMBL" id="MES5149614.1"/>
    </source>
</evidence>
<dbReference type="EMBL" id="SCLX01000035">
    <property type="protein sequence ID" value="RXF57495.1"/>
    <property type="molecule type" value="Genomic_DNA"/>
</dbReference>
<comment type="caution">
    <text evidence="4">The sequence shown here is derived from an EMBL/GenBank/DDBJ whole genome shotgun (WGS) entry which is preliminary data.</text>
</comment>
<sequence>MSTRSNVSILNPNGSVTTQYFHMDGGLTFTGQNLLDNYRTLDDAKKLIETGNYNDNHIPENPTAATKLMDEYNSNGQRIDDPVRKQYHDLSAMINDISKNDGKYLNSDVEYHYLFSPSAEGNYQWHTINRNGIKPLTQKVIDSEKESGTLADVDWNKSSFTSDWAAPLTDKEISSLNDDISLQS</sequence>
<dbReference type="Proteomes" id="UP000324504">
    <property type="component" value="Unassembled WGS sequence"/>
</dbReference>
<evidence type="ECO:0000313" key="7">
    <source>
        <dbReference type="Proteomes" id="UP001434419"/>
    </source>
</evidence>
<name>A0A4Q0LNU1_9LACO</name>
<organism evidence="4 5">
    <name type="scientific">Lactobacillus crispatus</name>
    <dbReference type="NCBI Taxonomy" id="47770"/>
    <lineage>
        <taxon>Bacteria</taxon>
        <taxon>Bacillati</taxon>
        <taxon>Bacillota</taxon>
        <taxon>Bacilli</taxon>
        <taxon>Lactobacillales</taxon>
        <taxon>Lactobacillaceae</taxon>
        <taxon>Lactobacillus</taxon>
    </lineage>
</organism>
<accession>A0A4Q0LNU1</accession>
<dbReference type="Proteomes" id="UP001434419">
    <property type="component" value="Unassembled WGS sequence"/>
</dbReference>
<keyword evidence="7" id="KW-1185">Reference proteome</keyword>
<reference evidence="2" key="3">
    <citation type="submission" date="2023-08" db="EMBL/GenBank/DDBJ databases">
        <title>Lactobacillus from the Female Urinary Tract.</title>
        <authorList>
            <person name="Stegman N."/>
            <person name="Jackson B."/>
            <person name="Steiling M."/>
            <person name="Sedano C."/>
            <person name="Wolfe A."/>
            <person name="Putonti C."/>
        </authorList>
    </citation>
    <scope>NUCLEOTIDE SEQUENCE</scope>
    <source>
        <strain evidence="2">UMB5661</strain>
    </source>
</reference>
<dbReference type="EMBL" id="JBETVU010000012">
    <property type="protein sequence ID" value="MES5149614.1"/>
    <property type="molecule type" value="Genomic_DNA"/>
</dbReference>
<evidence type="ECO:0000313" key="1">
    <source>
        <dbReference type="EMBL" id="KAA8813098.1"/>
    </source>
</evidence>
<evidence type="ECO:0000313" key="2">
    <source>
        <dbReference type="EMBL" id="MDT9610502.1"/>
    </source>
</evidence>
<dbReference type="RefSeq" id="WP_005728987.1">
    <property type="nucleotide sequence ID" value="NZ_CAZZQD010000001.1"/>
</dbReference>
<reference evidence="1 6" key="2">
    <citation type="submission" date="2019-09" db="EMBL/GenBank/DDBJ databases">
        <title>Comparative analysis of L. crispatus genomes revealed niche specific adaptation to different host and body sites.</title>
        <authorList>
            <person name="Pan M."/>
            <person name="Hidalgo-Cantabrana C."/>
            <person name="Barrangou R."/>
        </authorList>
    </citation>
    <scope>NUCLEOTIDE SEQUENCE [LARGE SCALE GENOMIC DNA]</scope>
    <source>
        <strain evidence="1 6">NCK2488</strain>
    </source>
</reference>
<protein>
    <submittedName>
        <fullName evidence="4">Uncharacterized protein</fullName>
    </submittedName>
</protein>
<dbReference type="EMBL" id="JAVTXN010000080">
    <property type="protein sequence ID" value="MDT9610502.1"/>
    <property type="molecule type" value="Genomic_DNA"/>
</dbReference>
<evidence type="ECO:0000313" key="6">
    <source>
        <dbReference type="Proteomes" id="UP000324504"/>
    </source>
</evidence>